<dbReference type="Proteomes" id="UP000002964">
    <property type="component" value="Unassembled WGS sequence"/>
</dbReference>
<dbReference type="EMBL" id="JH603170">
    <property type="protein sequence ID" value="EIC19637.1"/>
    <property type="molecule type" value="Genomic_DNA"/>
</dbReference>
<protein>
    <recommendedName>
        <fullName evidence="2">YdbS-like PH domain-containing protein</fullName>
    </recommendedName>
</protein>
<sequence length="130" mass="15002">MKFFDQHLIPGETIYFRPHYQPFTFSRLIFLFPALWMMLCNLLFNDIVVTNKRLAIRRQVGLQLKNDEVQGRLIRSADIQQSIIGHVFSYGDVLIDGSRQQHNFELKGVSDPNGLQKAVLAMMRGTFESG</sequence>
<evidence type="ECO:0000259" key="2">
    <source>
        <dbReference type="Pfam" id="PF03703"/>
    </source>
</evidence>
<keyword evidence="1" id="KW-1133">Transmembrane helix</keyword>
<name>H8Z670_9GAMM</name>
<reference evidence="4" key="1">
    <citation type="submission" date="2011-06" db="EMBL/GenBank/DDBJ databases">
        <authorList>
            <consortium name="US DOE Joint Genome Institute (JGI-PGF)"/>
            <person name="Lucas S."/>
            <person name="Han J."/>
            <person name="Lapidus A."/>
            <person name="Cheng J.-F."/>
            <person name="Goodwin L."/>
            <person name="Pitluck S."/>
            <person name="Peters L."/>
            <person name="Land M.L."/>
            <person name="Hauser L."/>
            <person name="Vogl K."/>
            <person name="Liu Z."/>
            <person name="Overmann J."/>
            <person name="Frigaard N.-U."/>
            <person name="Bryant D.A."/>
            <person name="Woyke T.J."/>
        </authorList>
    </citation>
    <scope>NUCLEOTIDE SEQUENCE [LARGE SCALE GENOMIC DNA]</scope>
    <source>
        <strain evidence="4">970</strain>
    </source>
</reference>
<accession>H8Z670</accession>
<dbReference type="RefSeq" id="WP_009150042.1">
    <property type="nucleotide sequence ID" value="NZ_CP121471.1"/>
</dbReference>
<keyword evidence="1" id="KW-0472">Membrane</keyword>
<dbReference type="InterPro" id="IPR005182">
    <property type="entry name" value="YdbS-like_PH"/>
</dbReference>
<proteinExistence type="predicted"/>
<evidence type="ECO:0000313" key="4">
    <source>
        <dbReference type="Proteomes" id="UP000002964"/>
    </source>
</evidence>
<reference evidence="3 4" key="2">
    <citation type="submission" date="2011-11" db="EMBL/GenBank/DDBJ databases">
        <authorList>
            <consortium name="US DOE Joint Genome Institute"/>
            <person name="Lucas S."/>
            <person name="Han J."/>
            <person name="Lapidus A."/>
            <person name="Cheng J.-F."/>
            <person name="Goodwin L."/>
            <person name="Pitluck S."/>
            <person name="Peters L."/>
            <person name="Ovchinnikova G."/>
            <person name="Zhang X."/>
            <person name="Detter J.C."/>
            <person name="Han C."/>
            <person name="Tapia R."/>
            <person name="Land M."/>
            <person name="Hauser L."/>
            <person name="Kyrpides N."/>
            <person name="Ivanova N."/>
            <person name="Pagani I."/>
            <person name="Vogl K."/>
            <person name="Liu Z."/>
            <person name="Overmann J."/>
            <person name="Frigaard N.-U."/>
            <person name="Bryant D."/>
            <person name="Woyke T."/>
        </authorList>
    </citation>
    <scope>NUCLEOTIDE SEQUENCE [LARGE SCALE GENOMIC DNA]</scope>
    <source>
        <strain evidence="3 4">970</strain>
    </source>
</reference>
<keyword evidence="1" id="KW-0812">Transmembrane</keyword>
<organism evidence="3 4">
    <name type="scientific">Thiorhodovibrio frisius</name>
    <dbReference type="NCBI Taxonomy" id="631362"/>
    <lineage>
        <taxon>Bacteria</taxon>
        <taxon>Pseudomonadati</taxon>
        <taxon>Pseudomonadota</taxon>
        <taxon>Gammaproteobacteria</taxon>
        <taxon>Chromatiales</taxon>
        <taxon>Chromatiaceae</taxon>
        <taxon>Thiorhodovibrio</taxon>
    </lineage>
</organism>
<dbReference type="STRING" id="631362.Thi970DRAFT_03224"/>
<feature type="domain" description="YdbS-like PH" evidence="2">
    <location>
        <begin position="47"/>
        <end position="117"/>
    </location>
</feature>
<gene>
    <name evidence="3" type="ORF">Thi970DRAFT_03224</name>
</gene>
<keyword evidence="4" id="KW-1185">Reference proteome</keyword>
<dbReference type="AlphaFoldDB" id="H8Z670"/>
<evidence type="ECO:0000313" key="3">
    <source>
        <dbReference type="EMBL" id="EIC19637.1"/>
    </source>
</evidence>
<dbReference type="HOGENOM" id="CLU_1937186_0_0_6"/>
<dbReference type="Pfam" id="PF03703">
    <property type="entry name" value="bPH_2"/>
    <property type="match status" value="1"/>
</dbReference>
<evidence type="ECO:0000256" key="1">
    <source>
        <dbReference type="SAM" id="Phobius"/>
    </source>
</evidence>
<dbReference type="OrthoDB" id="3378680at2"/>
<feature type="transmembrane region" description="Helical" evidence="1">
    <location>
        <begin position="28"/>
        <end position="49"/>
    </location>
</feature>